<dbReference type="Proteomes" id="UP000039865">
    <property type="component" value="Unassembled WGS sequence"/>
</dbReference>
<sequence>MSQSNPTGDIISRETIILSKVDDQKEDIPEKGNLVELADNIADKISYGFGTISEKIHDLFLGSNNNIQTKEQSEKSTTETTSSSYHQTDEDLKFVTKFPKQNLYEGLENQNIKDMHLPMQNSLSMLSHLNPELQPILMDQKAFNKRHEHPYYDIEFKNLEQKYINEFDTQKQQLKVESLEKNDRRFPITFDQREFVHDTLFDKNQKSFSRLFKNSMDWKRRPTRKHESKELDKLVTQDLLEGNRIGQNSEQTATKSKDASKITKDLKGLDQNLVEQQEKITIKEDEIKYEVKFKKIPFKGRKSKKGSKRHPSHWSTDQQISALDEELKVEDWQDRSFPQLGISLRQGLEQRKIESKVLQFNELREEVKLNQEKPEEPAKPSNFVGMYQ</sequence>
<dbReference type="InParanoid" id="A0A078ALQ1"/>
<evidence type="ECO:0000256" key="2">
    <source>
        <dbReference type="SAM" id="MobiDB-lite"/>
    </source>
</evidence>
<feature type="region of interest" description="Disordered" evidence="2">
    <location>
        <begin position="300"/>
        <end position="319"/>
    </location>
</feature>
<proteinExistence type="predicted"/>
<keyword evidence="4" id="KW-1185">Reference proteome</keyword>
<evidence type="ECO:0000256" key="1">
    <source>
        <dbReference type="SAM" id="Coils"/>
    </source>
</evidence>
<accession>A0A078ALQ1</accession>
<feature type="region of interest" description="Disordered" evidence="2">
    <location>
        <begin position="67"/>
        <end position="88"/>
    </location>
</feature>
<organism evidence="3 4">
    <name type="scientific">Stylonychia lemnae</name>
    <name type="common">Ciliate</name>
    <dbReference type="NCBI Taxonomy" id="5949"/>
    <lineage>
        <taxon>Eukaryota</taxon>
        <taxon>Sar</taxon>
        <taxon>Alveolata</taxon>
        <taxon>Ciliophora</taxon>
        <taxon>Intramacronucleata</taxon>
        <taxon>Spirotrichea</taxon>
        <taxon>Stichotrichia</taxon>
        <taxon>Sporadotrichida</taxon>
        <taxon>Oxytrichidae</taxon>
        <taxon>Stylonychinae</taxon>
        <taxon>Stylonychia</taxon>
    </lineage>
</organism>
<dbReference type="EMBL" id="CCKQ01010268">
    <property type="protein sequence ID" value="CDW81778.1"/>
    <property type="molecule type" value="Genomic_DNA"/>
</dbReference>
<reference evidence="3 4" key="1">
    <citation type="submission" date="2014-06" db="EMBL/GenBank/DDBJ databases">
        <authorList>
            <person name="Swart Estienne"/>
        </authorList>
    </citation>
    <scope>NUCLEOTIDE SEQUENCE [LARGE SCALE GENOMIC DNA]</scope>
    <source>
        <strain evidence="3 4">130c</strain>
    </source>
</reference>
<protein>
    <submittedName>
        <fullName evidence="3">Uncharacterized protein</fullName>
    </submittedName>
</protein>
<evidence type="ECO:0000313" key="3">
    <source>
        <dbReference type="EMBL" id="CDW81778.1"/>
    </source>
</evidence>
<feature type="region of interest" description="Disordered" evidence="2">
    <location>
        <begin position="368"/>
        <end position="388"/>
    </location>
</feature>
<feature type="coiled-coil region" evidence="1">
    <location>
        <begin position="259"/>
        <end position="286"/>
    </location>
</feature>
<evidence type="ECO:0000313" key="4">
    <source>
        <dbReference type="Proteomes" id="UP000039865"/>
    </source>
</evidence>
<name>A0A078ALQ1_STYLE</name>
<feature type="compositionally biased region" description="Basic residues" evidence="2">
    <location>
        <begin position="300"/>
        <end position="312"/>
    </location>
</feature>
<dbReference type="AlphaFoldDB" id="A0A078ALQ1"/>
<keyword evidence="1" id="KW-0175">Coiled coil</keyword>
<feature type="compositionally biased region" description="Basic and acidic residues" evidence="2">
    <location>
        <begin position="368"/>
        <end position="378"/>
    </location>
</feature>
<gene>
    <name evidence="3" type="primary">Contig1922.g2081</name>
    <name evidence="3" type="ORF">STYLEM_10802</name>
</gene>